<proteinExistence type="predicted"/>
<evidence type="ECO:0000313" key="2">
    <source>
        <dbReference type="EMBL" id="MCA9758580.1"/>
    </source>
</evidence>
<dbReference type="PANTHER" id="PTHR30121:SF6">
    <property type="entry name" value="SLR6007 PROTEIN"/>
    <property type="match status" value="1"/>
</dbReference>
<dbReference type="SUPFAM" id="SSF52540">
    <property type="entry name" value="P-loop containing nucleoside triphosphate hydrolases"/>
    <property type="match status" value="1"/>
</dbReference>
<feature type="compositionally biased region" description="Low complexity" evidence="1">
    <location>
        <begin position="561"/>
        <end position="573"/>
    </location>
</feature>
<comment type="caution">
    <text evidence="2">The sequence shown here is derived from an EMBL/GenBank/DDBJ whole genome shotgun (WGS) entry which is preliminary data.</text>
</comment>
<dbReference type="EMBL" id="JAGQHS010000188">
    <property type="protein sequence ID" value="MCA9758580.1"/>
    <property type="molecule type" value="Genomic_DNA"/>
</dbReference>
<sequence>MSTPDIPNANSPSPSTARVIGTQDATPLEFWAAIEKGQYLQLDDVVALERALPDGRDVAIYGIVTQMRARHEGARFDSDVFLIEGGLLPAEVSEAACITATRFDPEVFVPPLPGQSVRRARGAERDHALFFDQMDARVPVGLTRDGEPAFVNLEFLDGTRGAHVNISGVSGVATKTTYATFLLYSLFRSGTLGKQALNTKALIFNVKGEDLLFLDQPNSRLSDEERQRYAKLDLPAEAFGSVSFWAPPRRDSESAVPDVATRHDNVTSFFWTIADFCKDGLLEFLFVDAESDRQYSIIVHNVAARLRDLQARDDGGVVLEGQAIHSFDELVDAIAAKVQDDMYRHEWAGTAIGIGTINAFVRRLYGAQPHVRHLIRGRVDRPERHRIQRDAQLTVIDLHNLNDRAQRFVVGVELRRAFEEKEKSGSPDPKWFVVLDELNKYAPREGTSPIKEILLDIAERGRSLGMILIGAQQTASEVERRIIANSAIRVTGRLDSSEATRPEYGWLPQILRQRATIVKPGTMVVAQPELPIPLVLEFPFPAWATRASEAAPGWTTGGASRGTSSDSSARSGGATSGTDGGTNGASTGSDATTTKRPRKPRSVPADPFGGLTEDED</sequence>
<dbReference type="GO" id="GO:0005524">
    <property type="term" value="F:ATP binding"/>
    <property type="evidence" value="ECO:0007669"/>
    <property type="project" value="UniProtKB-KW"/>
</dbReference>
<accession>A0A956NK27</accession>
<evidence type="ECO:0000256" key="1">
    <source>
        <dbReference type="SAM" id="MobiDB-lite"/>
    </source>
</evidence>
<reference evidence="2" key="2">
    <citation type="journal article" date="2021" name="Microbiome">
        <title>Successional dynamics and alternative stable states in a saline activated sludge microbial community over 9 years.</title>
        <authorList>
            <person name="Wang Y."/>
            <person name="Ye J."/>
            <person name="Ju F."/>
            <person name="Liu L."/>
            <person name="Boyd J.A."/>
            <person name="Deng Y."/>
            <person name="Parks D.H."/>
            <person name="Jiang X."/>
            <person name="Yin X."/>
            <person name="Woodcroft B.J."/>
            <person name="Tyson G.W."/>
            <person name="Hugenholtz P."/>
            <person name="Polz M.F."/>
            <person name="Zhang T."/>
        </authorList>
    </citation>
    <scope>NUCLEOTIDE SEQUENCE</scope>
    <source>
        <strain evidence="2">HKST-UBA02</strain>
    </source>
</reference>
<gene>
    <name evidence="2" type="ORF">KDA27_22480</name>
</gene>
<organism evidence="2 3">
    <name type="scientific">Eiseniibacteriota bacterium</name>
    <dbReference type="NCBI Taxonomy" id="2212470"/>
    <lineage>
        <taxon>Bacteria</taxon>
        <taxon>Candidatus Eiseniibacteriota</taxon>
    </lineage>
</organism>
<name>A0A956NK27_UNCEI</name>
<keyword evidence="2" id="KW-0067">ATP-binding</keyword>
<dbReference type="AlphaFoldDB" id="A0A956NK27"/>
<dbReference type="Proteomes" id="UP000739538">
    <property type="component" value="Unassembled WGS sequence"/>
</dbReference>
<protein>
    <submittedName>
        <fullName evidence="2">ATP-binding protein</fullName>
    </submittedName>
</protein>
<keyword evidence="2" id="KW-0547">Nucleotide-binding</keyword>
<dbReference type="InterPro" id="IPR027417">
    <property type="entry name" value="P-loop_NTPase"/>
</dbReference>
<dbReference type="PANTHER" id="PTHR30121">
    <property type="entry name" value="UNCHARACTERIZED PROTEIN YJGR-RELATED"/>
    <property type="match status" value="1"/>
</dbReference>
<feature type="region of interest" description="Disordered" evidence="1">
    <location>
        <begin position="551"/>
        <end position="616"/>
    </location>
</feature>
<dbReference type="InterPro" id="IPR051162">
    <property type="entry name" value="T4SS_component"/>
</dbReference>
<reference evidence="2" key="1">
    <citation type="submission" date="2020-04" db="EMBL/GenBank/DDBJ databases">
        <authorList>
            <person name="Zhang T."/>
        </authorList>
    </citation>
    <scope>NUCLEOTIDE SEQUENCE</scope>
    <source>
        <strain evidence="2">HKST-UBA02</strain>
    </source>
</reference>
<feature type="compositionally biased region" description="Gly residues" evidence="1">
    <location>
        <begin position="574"/>
        <end position="583"/>
    </location>
</feature>
<feature type="compositionally biased region" description="Low complexity" evidence="1">
    <location>
        <begin position="584"/>
        <end position="594"/>
    </location>
</feature>
<dbReference type="Gene3D" id="3.40.50.300">
    <property type="entry name" value="P-loop containing nucleotide triphosphate hydrolases"/>
    <property type="match status" value="1"/>
</dbReference>
<evidence type="ECO:0000313" key="3">
    <source>
        <dbReference type="Proteomes" id="UP000739538"/>
    </source>
</evidence>